<comment type="caution">
    <text evidence="6">The sequence shown here is derived from an EMBL/GenBank/DDBJ whole genome shotgun (WGS) entry which is preliminary data.</text>
</comment>
<dbReference type="SUPFAM" id="SSF53067">
    <property type="entry name" value="Actin-like ATPase domain"/>
    <property type="match status" value="2"/>
</dbReference>
<dbReference type="InterPro" id="IPR050406">
    <property type="entry name" value="FGGY_Carb_Kinase"/>
</dbReference>
<sequence>MKVLGIDIGTTTISLVVLDPEQKKVWESRTISNGTFMETAQEWERIQDVNKIVEKTREVLEGLLHAYPEVSSIGLTGQMHGILYVDREGRCISPLYTWQDGRGNVPDEHGKTLTEMVREKTGITVFTGYGLVTHLWNQLYGEVPEEAVGICTIADYLGMCLTGRKRPLLHASNAASLGFYDVKEHAFRRDILQNLAVNTEILPEVCQNFEQLGTYRGIPVTVAIGDNQASFLGSVGLKERTLLLNMGTGGQISVLSPDYFEAPGIEARPITEGNYLLVGASLCGGRAYAILERFLRSCVGTDESQYEKMEQLARAGQQQKDRMKVNTTFNGTRAHPELRGSILNVSEENFTPEGLVYGVLEGMAAELYEMFRVIQEGTGIQAEHLIASGNGLRRNPVLQEICSDMFGAVLTLADYREEAACGAAVSSR</sequence>
<name>A0AAE3DAQ1_9FIRM</name>
<keyword evidence="3" id="KW-0418">Kinase</keyword>
<protein>
    <recommendedName>
        <fullName evidence="8">Glycerol kinase</fullName>
    </recommendedName>
</protein>
<dbReference type="Proteomes" id="UP001198220">
    <property type="component" value="Unassembled WGS sequence"/>
</dbReference>
<dbReference type="Pfam" id="PF02782">
    <property type="entry name" value="FGGY_C"/>
    <property type="match status" value="1"/>
</dbReference>
<evidence type="ECO:0000313" key="7">
    <source>
        <dbReference type="Proteomes" id="UP001198220"/>
    </source>
</evidence>
<evidence type="ECO:0000313" key="6">
    <source>
        <dbReference type="EMBL" id="MCC2127083.1"/>
    </source>
</evidence>
<evidence type="ECO:0000259" key="4">
    <source>
        <dbReference type="Pfam" id="PF00370"/>
    </source>
</evidence>
<organism evidence="6 7">
    <name type="scientific">Hominiventricola filiformis</name>
    <dbReference type="NCBI Taxonomy" id="2885352"/>
    <lineage>
        <taxon>Bacteria</taxon>
        <taxon>Bacillati</taxon>
        <taxon>Bacillota</taxon>
        <taxon>Clostridia</taxon>
        <taxon>Lachnospirales</taxon>
        <taxon>Lachnospiraceae</taxon>
        <taxon>Hominiventricola</taxon>
    </lineage>
</organism>
<evidence type="ECO:0000256" key="3">
    <source>
        <dbReference type="ARBA" id="ARBA00022777"/>
    </source>
</evidence>
<accession>A0AAE3DAQ1</accession>
<proteinExistence type="inferred from homology"/>
<dbReference type="CDD" id="cd07777">
    <property type="entry name" value="ASKHA_NBD_FGGY_SHK"/>
    <property type="match status" value="1"/>
</dbReference>
<dbReference type="Pfam" id="PF00370">
    <property type="entry name" value="FGGY_N"/>
    <property type="match status" value="1"/>
</dbReference>
<dbReference type="InterPro" id="IPR018485">
    <property type="entry name" value="FGGY_C"/>
</dbReference>
<dbReference type="InterPro" id="IPR018484">
    <property type="entry name" value="FGGY_N"/>
</dbReference>
<dbReference type="EMBL" id="JAJEPS010000014">
    <property type="protein sequence ID" value="MCC2127083.1"/>
    <property type="molecule type" value="Genomic_DNA"/>
</dbReference>
<reference evidence="6 7" key="1">
    <citation type="submission" date="2021-10" db="EMBL/GenBank/DDBJ databases">
        <title>Anaerobic single-cell dispensing facilitates the cultivation of human gut bacteria.</title>
        <authorList>
            <person name="Afrizal A."/>
        </authorList>
    </citation>
    <scope>NUCLEOTIDE SEQUENCE [LARGE SCALE GENOMIC DNA]</scope>
    <source>
        <strain evidence="6 7">CLA-AA-H276</strain>
    </source>
</reference>
<dbReference type="InterPro" id="IPR043129">
    <property type="entry name" value="ATPase_NBD"/>
</dbReference>
<gene>
    <name evidence="6" type="ORF">LKD36_12985</name>
</gene>
<keyword evidence="7" id="KW-1185">Reference proteome</keyword>
<feature type="domain" description="Carbohydrate kinase FGGY N-terminal" evidence="4">
    <location>
        <begin position="3"/>
        <end position="233"/>
    </location>
</feature>
<comment type="similarity">
    <text evidence="1">Belongs to the FGGY kinase family.</text>
</comment>
<dbReference type="GO" id="GO:0005975">
    <property type="term" value="P:carbohydrate metabolic process"/>
    <property type="evidence" value="ECO:0007669"/>
    <property type="project" value="InterPro"/>
</dbReference>
<dbReference type="PIRSF" id="PIRSF000538">
    <property type="entry name" value="GlpK"/>
    <property type="match status" value="1"/>
</dbReference>
<evidence type="ECO:0000256" key="2">
    <source>
        <dbReference type="ARBA" id="ARBA00022679"/>
    </source>
</evidence>
<dbReference type="Gene3D" id="3.30.420.40">
    <property type="match status" value="2"/>
</dbReference>
<dbReference type="AlphaFoldDB" id="A0AAE3DAQ1"/>
<dbReference type="PANTHER" id="PTHR43095:SF5">
    <property type="entry name" value="XYLULOSE KINASE"/>
    <property type="match status" value="1"/>
</dbReference>
<evidence type="ECO:0008006" key="8">
    <source>
        <dbReference type="Google" id="ProtNLM"/>
    </source>
</evidence>
<evidence type="ECO:0000256" key="1">
    <source>
        <dbReference type="ARBA" id="ARBA00009156"/>
    </source>
</evidence>
<evidence type="ECO:0000259" key="5">
    <source>
        <dbReference type="Pfam" id="PF02782"/>
    </source>
</evidence>
<dbReference type="GO" id="GO:0016301">
    <property type="term" value="F:kinase activity"/>
    <property type="evidence" value="ECO:0007669"/>
    <property type="project" value="UniProtKB-KW"/>
</dbReference>
<dbReference type="PANTHER" id="PTHR43095">
    <property type="entry name" value="SUGAR KINASE"/>
    <property type="match status" value="1"/>
</dbReference>
<keyword evidence="2" id="KW-0808">Transferase</keyword>
<dbReference type="RefSeq" id="WP_308459835.1">
    <property type="nucleotide sequence ID" value="NZ_JAJEPS010000014.1"/>
</dbReference>
<dbReference type="InterPro" id="IPR000577">
    <property type="entry name" value="Carb_kinase_FGGY"/>
</dbReference>
<feature type="domain" description="Carbohydrate kinase FGGY C-terminal" evidence="5">
    <location>
        <begin position="244"/>
        <end position="425"/>
    </location>
</feature>